<dbReference type="RefSeq" id="WP_055043677.1">
    <property type="nucleotide sequence ID" value="NZ_CP035686.1"/>
</dbReference>
<evidence type="ECO:0000259" key="2">
    <source>
        <dbReference type="Pfam" id="PF15978"/>
    </source>
</evidence>
<gene>
    <name evidence="3" type="ORF">CGU03_12845</name>
</gene>
<comment type="caution">
    <text evidence="3">The sequence shown here is derived from an EMBL/GenBank/DDBJ whole genome shotgun (WGS) entry which is preliminary data.</text>
</comment>
<proteinExistence type="predicted"/>
<dbReference type="InterPro" id="IPR009492">
    <property type="entry name" value="TniQ"/>
</dbReference>
<evidence type="ECO:0000313" key="3">
    <source>
        <dbReference type="EMBL" id="PAR20251.1"/>
    </source>
</evidence>
<accession>A0A271VQA7</accession>
<organism evidence="3 4">
    <name type="scientific">Vibrio metoecus</name>
    <dbReference type="NCBI Taxonomy" id="1481663"/>
    <lineage>
        <taxon>Bacteria</taxon>
        <taxon>Pseudomonadati</taxon>
        <taxon>Pseudomonadota</taxon>
        <taxon>Gammaproteobacteria</taxon>
        <taxon>Vibrionales</taxon>
        <taxon>Vibrionaceae</taxon>
        <taxon>Vibrio</taxon>
    </lineage>
</organism>
<feature type="domain" description="TniQ" evidence="1">
    <location>
        <begin position="4"/>
        <end position="159"/>
    </location>
</feature>
<reference evidence="4" key="1">
    <citation type="submission" date="2017-07" db="EMBL/GenBank/DDBJ databases">
        <authorList>
            <person name="Boucher Y."/>
            <person name="Orata F.D."/>
        </authorList>
    </citation>
    <scope>NUCLEOTIDE SEQUENCE [LARGE SCALE GENOMIC DNA]</scope>
    <source>
        <strain evidence="4">OYP9E10</strain>
    </source>
</reference>
<sequence length="514" mass="60683">MLGFPVPYPNELIYSLVARAGVRSGTISPKQLLDEVYGDRKVIATVDLPSHLAQISGQYPSVLNITTASLIYQHTLFPIYAPFIEEGKRQAGMRWMVNQSKGLIHLVFGIAASIVKQPKLLRYCPQCFEEQLAQYGERYWMRAWQVSGATWCLKHSIPLSEFSIQPHYEHRHEFYAADTTPDDRPLRHHKRESLRISHVVKQLLQVEPQTSPTFYQWGCYYHDLVVLAGCNRGSNVKHDEVRERIHSFWSRGWLTDNQLTLTKRDTCWARTILRKHRKTFSFMQHLIIQSSLLDQDTSPSDILSNVKRYPQKQRNVHPVVLPKQINRDKRIQWLKLLKERGCKHARLHGSQGLYMWLYRHDYEWLMKINRRYQHPIIYEDRRVDWPKRDRSLVRRLCQLRQECEQDDFSPRITSTFLLSKLKLGAMPERKFRYLPLTKQFLAKYSESVAQYQIRRLGSQYISLYLQNIQIERWRLLRGSGLSEERLTPLARCFLTGITEGIWAITDLSTSQKMR</sequence>
<dbReference type="Pfam" id="PF06527">
    <property type="entry name" value="TniQ"/>
    <property type="match status" value="1"/>
</dbReference>
<dbReference type="EMBL" id="NMSH01000020">
    <property type="protein sequence ID" value="PAR20251.1"/>
    <property type="molecule type" value="Genomic_DNA"/>
</dbReference>
<protein>
    <submittedName>
        <fullName evidence="3">Transposase</fullName>
    </submittedName>
</protein>
<evidence type="ECO:0000313" key="4">
    <source>
        <dbReference type="Proteomes" id="UP000216173"/>
    </source>
</evidence>
<dbReference type="Proteomes" id="UP000216173">
    <property type="component" value="Unassembled WGS sequence"/>
</dbReference>
<feature type="domain" description="Transposon Tn7 transposition protein TnsD C-terminal" evidence="2">
    <location>
        <begin position="305"/>
        <end position="441"/>
    </location>
</feature>
<dbReference type="InterPro" id="IPR032750">
    <property type="entry name" value="TnsD_C"/>
</dbReference>
<dbReference type="Pfam" id="PF15978">
    <property type="entry name" value="TnsD"/>
    <property type="match status" value="1"/>
</dbReference>
<name>A0A271VQA7_VIBMT</name>
<evidence type="ECO:0000259" key="1">
    <source>
        <dbReference type="Pfam" id="PF06527"/>
    </source>
</evidence>
<dbReference type="AlphaFoldDB" id="A0A271VQA7"/>